<protein>
    <recommendedName>
        <fullName evidence="7">Putative aromatic acid exporter C-terminal domain-containing protein</fullName>
    </recommendedName>
</protein>
<dbReference type="Pfam" id="PF06081">
    <property type="entry name" value="ArAE_1"/>
    <property type="match status" value="1"/>
</dbReference>
<dbReference type="RefSeq" id="WP_101879680.1">
    <property type="nucleotide sequence ID" value="NZ_NIHM01000010.1"/>
</dbReference>
<dbReference type="PANTHER" id="PTHR40064">
    <property type="entry name" value="MEMBRANE PROTEIN-RELATED"/>
    <property type="match status" value="1"/>
</dbReference>
<dbReference type="PANTHER" id="PTHR40064:SF1">
    <property type="entry name" value="MEMBRANE PROTEIN"/>
    <property type="match status" value="1"/>
</dbReference>
<feature type="domain" description="Putative aromatic acid exporter C-terminal" evidence="7">
    <location>
        <begin position="151"/>
        <end position="314"/>
    </location>
</feature>
<keyword evidence="2" id="KW-1003">Cell membrane</keyword>
<evidence type="ECO:0000313" key="8">
    <source>
        <dbReference type="EMBL" id="PLT54960.1"/>
    </source>
</evidence>
<dbReference type="InterPro" id="IPR021062">
    <property type="entry name" value="ArAE_1_C"/>
</dbReference>
<accession>A0A2N5NHU9</accession>
<keyword evidence="5 6" id="KW-0472">Membrane</keyword>
<evidence type="ECO:0000256" key="4">
    <source>
        <dbReference type="ARBA" id="ARBA00022989"/>
    </source>
</evidence>
<dbReference type="Proteomes" id="UP000234849">
    <property type="component" value="Unassembled WGS sequence"/>
</dbReference>
<evidence type="ECO:0000256" key="1">
    <source>
        <dbReference type="ARBA" id="ARBA00004651"/>
    </source>
</evidence>
<evidence type="ECO:0000256" key="5">
    <source>
        <dbReference type="ARBA" id="ARBA00023136"/>
    </source>
</evidence>
<reference evidence="8 9" key="1">
    <citation type="journal article" date="2017" name="Genome Med.">
        <title>A novel Ruminococcus gnavus clade enriched in inflammatory bowel disease patients.</title>
        <authorList>
            <person name="Hall A.B."/>
            <person name="Yassour M."/>
            <person name="Sauk J."/>
            <person name="Garner A."/>
            <person name="Jiang X."/>
            <person name="Arthur T."/>
            <person name="Lagoudas G.K."/>
            <person name="Vatanen T."/>
            <person name="Fornelos N."/>
            <person name="Wilson R."/>
            <person name="Bertha M."/>
            <person name="Cohen M."/>
            <person name="Garber J."/>
            <person name="Khalili H."/>
            <person name="Gevers D."/>
            <person name="Ananthakrishnan A.N."/>
            <person name="Kugathasan S."/>
            <person name="Lander E.S."/>
            <person name="Blainey P."/>
            <person name="Vlamakis H."/>
            <person name="Xavier R.J."/>
            <person name="Huttenhower C."/>
        </authorList>
    </citation>
    <scope>NUCLEOTIDE SEQUENCE [LARGE SCALE GENOMIC DNA]</scope>
    <source>
        <strain evidence="8 9">RJX1118</strain>
    </source>
</reference>
<organism evidence="8 9">
    <name type="scientific">Mediterraneibacter gnavus</name>
    <name type="common">Ruminococcus gnavus</name>
    <dbReference type="NCBI Taxonomy" id="33038"/>
    <lineage>
        <taxon>Bacteria</taxon>
        <taxon>Bacillati</taxon>
        <taxon>Bacillota</taxon>
        <taxon>Clostridia</taxon>
        <taxon>Lachnospirales</taxon>
        <taxon>Lachnospiraceae</taxon>
        <taxon>Mediterraneibacter</taxon>
    </lineage>
</organism>
<evidence type="ECO:0000259" key="7">
    <source>
        <dbReference type="Pfam" id="PF11728"/>
    </source>
</evidence>
<dbReference type="InterPro" id="IPR052984">
    <property type="entry name" value="UPF0421"/>
</dbReference>
<dbReference type="AlphaFoldDB" id="A0A2N5NHU9"/>
<sequence length="337" mass="38843">MNIKQIDFLHIFKIAAAASIGCLLAVLFQLQTPTSAGIIAILSLQNTRRETFSLVARRIFSFFPSMAVAIIVFYLMGYQIPSIFVYLILFAGICELFSLQNTLVSNTVLVLHLYAAQSVHPALLVNELLLLLTGTSCGILMNLYMPGNSAKIRRAQSELEQIFRNTFHRIARDIVMDKQLACTFFDLSDLDLILKKLEKEAHENQGNTLLSDEQYFVKYVEMRKNQKLVVEKLCQNIRLLHDVPIQAHAISHFIEDVSIKFHESNNTQELMQKLTEMQTSMQREPLPVTRTEFENRAVLYRILYDLEELITIKKRFIETLTPDEIKRFWNTSQNCCQ</sequence>
<evidence type="ECO:0000256" key="2">
    <source>
        <dbReference type="ARBA" id="ARBA00022475"/>
    </source>
</evidence>
<feature type="transmembrane region" description="Helical" evidence="6">
    <location>
        <begin position="123"/>
        <end position="144"/>
    </location>
</feature>
<feature type="transmembrane region" description="Helical" evidence="6">
    <location>
        <begin position="83"/>
        <end position="103"/>
    </location>
</feature>
<comment type="caution">
    <text evidence="8">The sequence shown here is derived from an EMBL/GenBank/DDBJ whole genome shotgun (WGS) entry which is preliminary data.</text>
</comment>
<dbReference type="Pfam" id="PF11728">
    <property type="entry name" value="ArAE_1_C"/>
    <property type="match status" value="1"/>
</dbReference>
<keyword evidence="3 6" id="KW-0812">Transmembrane</keyword>
<evidence type="ECO:0000256" key="6">
    <source>
        <dbReference type="SAM" id="Phobius"/>
    </source>
</evidence>
<proteinExistence type="predicted"/>
<evidence type="ECO:0000256" key="3">
    <source>
        <dbReference type="ARBA" id="ARBA00022692"/>
    </source>
</evidence>
<evidence type="ECO:0000313" key="9">
    <source>
        <dbReference type="Proteomes" id="UP000234849"/>
    </source>
</evidence>
<feature type="transmembrane region" description="Helical" evidence="6">
    <location>
        <begin position="60"/>
        <end position="76"/>
    </location>
</feature>
<keyword evidence="4 6" id="KW-1133">Transmembrane helix</keyword>
<dbReference type="InterPro" id="IPR010343">
    <property type="entry name" value="ArAE_1"/>
</dbReference>
<dbReference type="EMBL" id="NIHM01000010">
    <property type="protein sequence ID" value="PLT54960.1"/>
    <property type="molecule type" value="Genomic_DNA"/>
</dbReference>
<comment type="subcellular location">
    <subcellularLocation>
        <location evidence="1">Cell membrane</location>
        <topology evidence="1">Multi-pass membrane protein</topology>
    </subcellularLocation>
</comment>
<gene>
    <name evidence="8" type="ORF">CDL18_08505</name>
</gene>
<dbReference type="InterPro" id="IPR038323">
    <property type="entry name" value="ArAE_1_C_sf"/>
</dbReference>
<dbReference type="Gene3D" id="1.20.120.940">
    <property type="entry name" value="Putative aromatic acid exporter, C-terminal domain"/>
    <property type="match status" value="1"/>
</dbReference>
<dbReference type="GO" id="GO:0005886">
    <property type="term" value="C:plasma membrane"/>
    <property type="evidence" value="ECO:0007669"/>
    <property type="project" value="UniProtKB-SubCell"/>
</dbReference>
<name>A0A2N5NHU9_MEDGN</name>